<gene>
    <name evidence="2" type="ORF">BHQ10_005023</name>
</gene>
<dbReference type="PANTHER" id="PTHR43157">
    <property type="entry name" value="PHOSPHATIDYLINOSITOL-GLYCAN BIOSYNTHESIS CLASS F PROTEIN-RELATED"/>
    <property type="match status" value="1"/>
</dbReference>
<organism evidence="2 3">
    <name type="scientific">Talaromyces amestolkiae</name>
    <dbReference type="NCBI Taxonomy" id="1196081"/>
    <lineage>
        <taxon>Eukaryota</taxon>
        <taxon>Fungi</taxon>
        <taxon>Dikarya</taxon>
        <taxon>Ascomycota</taxon>
        <taxon>Pezizomycotina</taxon>
        <taxon>Eurotiomycetes</taxon>
        <taxon>Eurotiomycetidae</taxon>
        <taxon>Eurotiales</taxon>
        <taxon>Trichocomaceae</taxon>
        <taxon>Talaromyces</taxon>
        <taxon>Talaromyces sect. Talaromyces</taxon>
    </lineage>
</organism>
<dbReference type="Gene3D" id="3.40.50.720">
    <property type="entry name" value="NAD(P)-binding Rossmann-like Domain"/>
    <property type="match status" value="1"/>
</dbReference>
<keyword evidence="3" id="KW-1185">Reference proteome</keyword>
<proteinExistence type="predicted"/>
<dbReference type="GeneID" id="63794239"/>
<dbReference type="PANTHER" id="PTHR43157:SF61">
    <property type="entry name" value="DEHYDROGENASE_REDUCTASE FAMILY PROTEIN, PUTATIVE (AFU_ORTHOLOGUE AFUA_3G01250)-RELATED"/>
    <property type="match status" value="1"/>
</dbReference>
<dbReference type="Proteomes" id="UP000249363">
    <property type="component" value="Unassembled WGS sequence"/>
</dbReference>
<keyword evidence="1" id="KW-0560">Oxidoreductase</keyword>
<sequence>MSDKVSNQRLNLPLAISPEKCSGGTYIVTGANTGLGLEAAKHLVAVGAAKVILAVRNIPAGEAAKGRIIKETGITGTAEVWALDLSNYDSVKAFAKKAITELDRIDAVIENAAVATSQGKAEGHGLCMTVNVYSTILLGLLLLPKLKENAKRFGITPHVTIVTSGASFDVHEKWSEIKDDPLVKADDISIGLVSYPLSKLFEIFVVRELATLLPVSETGVVLNLVNPGLCKTELSRNAPPEFQKQLADMHAKFGRTAEDGSRTLLHGAVGGENSHGSYLSDCEVADFKLPSWITDEQGKKDQELIWNSLAKELEVISPGSVKSIL</sequence>
<dbReference type="RefSeq" id="XP_040733527.1">
    <property type="nucleotide sequence ID" value="XM_040877454.1"/>
</dbReference>
<evidence type="ECO:0000313" key="3">
    <source>
        <dbReference type="Proteomes" id="UP000249363"/>
    </source>
</evidence>
<comment type="caution">
    <text evidence="2">The sequence shown here is derived from an EMBL/GenBank/DDBJ whole genome shotgun (WGS) entry which is preliminary data.</text>
</comment>
<name>A0A364KZU1_TALAM</name>
<dbReference type="GO" id="GO:0016491">
    <property type="term" value="F:oxidoreductase activity"/>
    <property type="evidence" value="ECO:0007669"/>
    <property type="project" value="UniProtKB-KW"/>
</dbReference>
<dbReference type="OrthoDB" id="542013at2759"/>
<dbReference type="Pfam" id="PF00106">
    <property type="entry name" value="adh_short"/>
    <property type="match status" value="1"/>
</dbReference>
<evidence type="ECO:0008006" key="4">
    <source>
        <dbReference type="Google" id="ProtNLM"/>
    </source>
</evidence>
<dbReference type="InterPro" id="IPR036291">
    <property type="entry name" value="NAD(P)-bd_dom_sf"/>
</dbReference>
<dbReference type="PRINTS" id="PR00081">
    <property type="entry name" value="GDHRDH"/>
</dbReference>
<dbReference type="AlphaFoldDB" id="A0A364KZU1"/>
<accession>A0A364KZU1</accession>
<dbReference type="STRING" id="1196081.A0A364KZU1"/>
<dbReference type="InterPro" id="IPR002347">
    <property type="entry name" value="SDR_fam"/>
</dbReference>
<dbReference type="EMBL" id="MIKG01000008">
    <property type="protein sequence ID" value="RAO69011.1"/>
    <property type="molecule type" value="Genomic_DNA"/>
</dbReference>
<reference evidence="2 3" key="1">
    <citation type="journal article" date="2017" name="Biotechnol. Biofuels">
        <title>Differential beta-glucosidase expression as a function of carbon source availability in Talaromyces amestolkiae: a genomic and proteomic approach.</title>
        <authorList>
            <person name="de Eugenio L.I."/>
            <person name="Mendez-Liter J.A."/>
            <person name="Nieto-Dominguez M."/>
            <person name="Alonso L."/>
            <person name="Gil-Munoz J."/>
            <person name="Barriuso J."/>
            <person name="Prieto A."/>
            <person name="Martinez M.J."/>
        </authorList>
    </citation>
    <scope>NUCLEOTIDE SEQUENCE [LARGE SCALE GENOMIC DNA]</scope>
    <source>
        <strain evidence="2 3">CIB</strain>
    </source>
</reference>
<evidence type="ECO:0000313" key="2">
    <source>
        <dbReference type="EMBL" id="RAO69011.1"/>
    </source>
</evidence>
<protein>
    <recommendedName>
        <fullName evidence="4">Ketoreductase (KR) domain-containing protein</fullName>
    </recommendedName>
</protein>
<evidence type="ECO:0000256" key="1">
    <source>
        <dbReference type="ARBA" id="ARBA00023002"/>
    </source>
</evidence>
<dbReference type="SUPFAM" id="SSF51735">
    <property type="entry name" value="NAD(P)-binding Rossmann-fold domains"/>
    <property type="match status" value="1"/>
</dbReference>